<evidence type="ECO:0000313" key="3">
    <source>
        <dbReference type="Proteomes" id="UP001610563"/>
    </source>
</evidence>
<keyword evidence="1" id="KW-1133">Transmembrane helix</keyword>
<keyword evidence="1" id="KW-0812">Transmembrane</keyword>
<reference evidence="2 3" key="1">
    <citation type="submission" date="2024-07" db="EMBL/GenBank/DDBJ databases">
        <title>Section-level genome sequencing and comparative genomics of Aspergillus sections Usti and Cavernicolus.</title>
        <authorList>
            <consortium name="Lawrence Berkeley National Laboratory"/>
            <person name="Nybo J.L."/>
            <person name="Vesth T.C."/>
            <person name="Theobald S."/>
            <person name="Frisvad J.C."/>
            <person name="Larsen T.O."/>
            <person name="Kjaerboelling I."/>
            <person name="Rothschild-Mancinelli K."/>
            <person name="Lyhne E.K."/>
            <person name="Kogle M.E."/>
            <person name="Barry K."/>
            <person name="Clum A."/>
            <person name="Na H."/>
            <person name="Ledsgaard L."/>
            <person name="Lin J."/>
            <person name="Lipzen A."/>
            <person name="Kuo A."/>
            <person name="Riley R."/>
            <person name="Mondo S."/>
            <person name="Labutti K."/>
            <person name="Haridas S."/>
            <person name="Pangalinan J."/>
            <person name="Salamov A.A."/>
            <person name="Simmons B.A."/>
            <person name="Magnuson J.K."/>
            <person name="Chen J."/>
            <person name="Drula E."/>
            <person name="Henrissat B."/>
            <person name="Wiebenga A."/>
            <person name="Lubbers R.J."/>
            <person name="Gomes A.C."/>
            <person name="Makela M.R."/>
            <person name="Stajich J."/>
            <person name="Grigoriev I.V."/>
            <person name="Mortensen U.H."/>
            <person name="De Vries R.P."/>
            <person name="Baker S.E."/>
            <person name="Andersen M.R."/>
        </authorList>
    </citation>
    <scope>NUCLEOTIDE SEQUENCE [LARGE SCALE GENOMIC DNA]</scope>
    <source>
        <strain evidence="2 3">CBS 209.92</strain>
    </source>
</reference>
<gene>
    <name evidence="2" type="ORF">BJX66DRAFT_342594</name>
</gene>
<keyword evidence="1" id="KW-0472">Membrane</keyword>
<proteinExistence type="predicted"/>
<keyword evidence="3" id="KW-1185">Reference proteome</keyword>
<feature type="transmembrane region" description="Helical" evidence="1">
    <location>
        <begin position="25"/>
        <end position="47"/>
    </location>
</feature>
<evidence type="ECO:0000313" key="2">
    <source>
        <dbReference type="EMBL" id="KAL2785976.1"/>
    </source>
</evidence>
<sequence length="154" mass="17271">MPRESALAYHGIWRDYSLPRHHELVWTWTTPQLLCVLALLAALLAFAQQRWWVITRYILIKILHPIRLADSDKTSIDNLTQGRALKALLFKQNTTVVSISPWFGTVSLFNFLLFLAIGATLPHFLTGGGPGPARVVSQATSDCRGFLEFSPNVV</sequence>
<protein>
    <submittedName>
        <fullName evidence="2">Uncharacterized protein</fullName>
    </submittedName>
</protein>
<evidence type="ECO:0000256" key="1">
    <source>
        <dbReference type="SAM" id="Phobius"/>
    </source>
</evidence>
<name>A0ABR4FRU1_9EURO</name>
<dbReference type="EMBL" id="JBFTWV010000129">
    <property type="protein sequence ID" value="KAL2785976.1"/>
    <property type="molecule type" value="Genomic_DNA"/>
</dbReference>
<organism evidence="2 3">
    <name type="scientific">Aspergillus keveii</name>
    <dbReference type="NCBI Taxonomy" id="714993"/>
    <lineage>
        <taxon>Eukaryota</taxon>
        <taxon>Fungi</taxon>
        <taxon>Dikarya</taxon>
        <taxon>Ascomycota</taxon>
        <taxon>Pezizomycotina</taxon>
        <taxon>Eurotiomycetes</taxon>
        <taxon>Eurotiomycetidae</taxon>
        <taxon>Eurotiales</taxon>
        <taxon>Aspergillaceae</taxon>
        <taxon>Aspergillus</taxon>
        <taxon>Aspergillus subgen. Nidulantes</taxon>
    </lineage>
</organism>
<comment type="caution">
    <text evidence="2">The sequence shown here is derived from an EMBL/GenBank/DDBJ whole genome shotgun (WGS) entry which is preliminary data.</text>
</comment>
<feature type="transmembrane region" description="Helical" evidence="1">
    <location>
        <begin position="102"/>
        <end position="125"/>
    </location>
</feature>
<dbReference type="Proteomes" id="UP001610563">
    <property type="component" value="Unassembled WGS sequence"/>
</dbReference>
<accession>A0ABR4FRU1</accession>